<comment type="caution">
    <text evidence="1">The sequence shown here is derived from an EMBL/GenBank/DDBJ whole genome shotgun (WGS) entry which is preliminary data.</text>
</comment>
<sequence length="139" mass="15298">MADESNKKKDIKDEEKLKERKKIEDELEKKVVLGLWLQLVGSVIEAIALSDLLKISKDPDNPGENQVVAGVWIQTIGQILETISVTNQIFITDKQELINQQKVAITADILNSLGAAIEAAGGIKVVTEEEQDTVTFIVT</sequence>
<reference evidence="1 2" key="1">
    <citation type="submission" date="2021-01" db="EMBL/GenBank/DDBJ databases">
        <title>Genomic Encyclopedia of Type Strains, Phase IV (KMG-IV): sequencing the most valuable type-strain genomes for metagenomic binning, comparative biology and taxonomic classification.</title>
        <authorList>
            <person name="Goeker M."/>
        </authorList>
    </citation>
    <scope>NUCLEOTIDE SEQUENCE [LARGE SCALE GENOMIC DNA]</scope>
    <source>
        <strain evidence="1 2">DSM 105482</strain>
    </source>
</reference>
<dbReference type="Proteomes" id="UP000823486">
    <property type="component" value="Unassembled WGS sequence"/>
</dbReference>
<name>A0ABS2QN96_9BACI</name>
<accession>A0ABS2QN96</accession>
<proteinExistence type="predicted"/>
<dbReference type="RefSeq" id="WP_204547662.1">
    <property type="nucleotide sequence ID" value="NZ_JAFBFI010000030.1"/>
</dbReference>
<protein>
    <submittedName>
        <fullName evidence="1">Uncharacterized protein</fullName>
    </submittedName>
</protein>
<organism evidence="1 2">
    <name type="scientific">Peribacillus deserti</name>
    <dbReference type="NCBI Taxonomy" id="673318"/>
    <lineage>
        <taxon>Bacteria</taxon>
        <taxon>Bacillati</taxon>
        <taxon>Bacillota</taxon>
        <taxon>Bacilli</taxon>
        <taxon>Bacillales</taxon>
        <taxon>Bacillaceae</taxon>
        <taxon>Peribacillus</taxon>
    </lineage>
</organism>
<keyword evidence="2" id="KW-1185">Reference proteome</keyword>
<evidence type="ECO:0000313" key="1">
    <source>
        <dbReference type="EMBL" id="MBM7694641.1"/>
    </source>
</evidence>
<gene>
    <name evidence="1" type="ORF">JOC77_004116</name>
</gene>
<dbReference type="EMBL" id="JAFBFI010000030">
    <property type="protein sequence ID" value="MBM7694641.1"/>
    <property type="molecule type" value="Genomic_DNA"/>
</dbReference>
<evidence type="ECO:0000313" key="2">
    <source>
        <dbReference type="Proteomes" id="UP000823486"/>
    </source>
</evidence>